<reference evidence="1 2" key="1">
    <citation type="journal article" date="2021" name="Hortic Res">
        <title>High-quality reference genome and annotation aids understanding of berry development for evergreen blueberry (Vaccinium darrowii).</title>
        <authorList>
            <person name="Yu J."/>
            <person name="Hulse-Kemp A.M."/>
            <person name="Babiker E."/>
            <person name="Staton M."/>
        </authorList>
    </citation>
    <scope>NUCLEOTIDE SEQUENCE [LARGE SCALE GENOMIC DNA]</scope>
    <source>
        <strain evidence="2">cv. NJ 8807/NJ 8810</strain>
        <tissue evidence="1">Young leaf</tissue>
    </source>
</reference>
<sequence length="550" mass="62624">MELAIVVVEARSREVELEQGKRVVEVELKVVKILANHLHAYWILLWKRRKRKIWATSLDAPSTSPITHCTFWWRSIQMQGSQSFYVVEKRCKAQPQLENPFPDPLCKLNLRETSHFVKSFPMENHHNSTENRDFLDVSADQRRREGASSVTKRNSEAPPTPGRPIFSFSTTGTFSRKSIPSKWDDAEKWLNGNNSCHDSPAHHHHHHQGLKPLEVSKVFKQFERCKSQGEIFPEKTRITEEKVTKSVLSIKGSIALENQVSDAAFNGVSASADVLLKDKFTKEVEPIFPKVASSEPMREGFLFPNSGGNSMTDAATEVVHEVKHKDVGTEMTPLSSSTTSRCYTPFNSTSPARHNTPEIRPGPLALIVSNTGNVDKLQDCHLAKSQNGEQFESVVSTWSSREEEEEEISKSLRHFDISSDCRKSISEPRLCLWEEEEKNNCCIRYQREEAKIQAWVNLQSAKAEAQSRKLEVKIEKMRSNLEKKLMKKMGVVHRKAEERRAAALLQHSEQIHRAAKQAQKILASPRNSHFSSHTTSCGCFPCNNHHLYRI</sequence>
<evidence type="ECO:0000313" key="2">
    <source>
        <dbReference type="Proteomes" id="UP000828048"/>
    </source>
</evidence>
<name>A0ACB7YUQ6_9ERIC</name>
<dbReference type="Proteomes" id="UP000828048">
    <property type="component" value="Chromosome 3"/>
</dbReference>
<protein>
    <submittedName>
        <fullName evidence="1">Uncharacterized protein</fullName>
    </submittedName>
</protein>
<evidence type="ECO:0000313" key="1">
    <source>
        <dbReference type="EMBL" id="KAH7856964.1"/>
    </source>
</evidence>
<keyword evidence="2" id="KW-1185">Reference proteome</keyword>
<gene>
    <name evidence="1" type="ORF">Vadar_007371</name>
</gene>
<dbReference type="EMBL" id="CM037153">
    <property type="protein sequence ID" value="KAH7856964.1"/>
    <property type="molecule type" value="Genomic_DNA"/>
</dbReference>
<comment type="caution">
    <text evidence="1">The sequence shown here is derived from an EMBL/GenBank/DDBJ whole genome shotgun (WGS) entry which is preliminary data.</text>
</comment>
<proteinExistence type="predicted"/>
<organism evidence="1 2">
    <name type="scientific">Vaccinium darrowii</name>
    <dbReference type="NCBI Taxonomy" id="229202"/>
    <lineage>
        <taxon>Eukaryota</taxon>
        <taxon>Viridiplantae</taxon>
        <taxon>Streptophyta</taxon>
        <taxon>Embryophyta</taxon>
        <taxon>Tracheophyta</taxon>
        <taxon>Spermatophyta</taxon>
        <taxon>Magnoliopsida</taxon>
        <taxon>eudicotyledons</taxon>
        <taxon>Gunneridae</taxon>
        <taxon>Pentapetalae</taxon>
        <taxon>asterids</taxon>
        <taxon>Ericales</taxon>
        <taxon>Ericaceae</taxon>
        <taxon>Vaccinioideae</taxon>
        <taxon>Vaccinieae</taxon>
        <taxon>Vaccinium</taxon>
    </lineage>
</organism>
<accession>A0ACB7YUQ6</accession>